<evidence type="ECO:0000256" key="2">
    <source>
        <dbReference type="ARBA" id="ARBA00007424"/>
    </source>
</evidence>
<dbReference type="Proteomes" id="UP001419268">
    <property type="component" value="Unassembled WGS sequence"/>
</dbReference>
<keyword evidence="5 7" id="KW-0808">Transferase</keyword>
<evidence type="ECO:0000256" key="7">
    <source>
        <dbReference type="RuleBase" id="RU003795"/>
    </source>
</evidence>
<accession>A0AAP0F7F7</accession>
<reference evidence="8 9" key="1">
    <citation type="submission" date="2024-01" db="EMBL/GenBank/DDBJ databases">
        <title>Genome assemblies of Stephania.</title>
        <authorList>
            <person name="Yang L."/>
        </authorList>
    </citation>
    <scope>NUCLEOTIDE SEQUENCE [LARGE SCALE GENOMIC DNA]</scope>
    <source>
        <strain evidence="8">JXDWG</strain>
        <tissue evidence="8">Leaf</tissue>
    </source>
</reference>
<evidence type="ECO:0000256" key="4">
    <source>
        <dbReference type="ARBA" id="ARBA00022619"/>
    </source>
</evidence>
<comment type="catalytic activity">
    <reaction evidence="6 7">
        <text>(2S)-2-hydroxy-3-oxobutyl phosphate + 5-amino-6-(D-ribitylamino)uracil = 6,7-dimethyl-8-(1-D-ribityl)lumazine + phosphate + 2 H2O + H(+)</text>
        <dbReference type="Rhea" id="RHEA:26152"/>
        <dbReference type="ChEBI" id="CHEBI:15377"/>
        <dbReference type="ChEBI" id="CHEBI:15378"/>
        <dbReference type="ChEBI" id="CHEBI:15934"/>
        <dbReference type="ChEBI" id="CHEBI:43474"/>
        <dbReference type="ChEBI" id="CHEBI:58201"/>
        <dbReference type="ChEBI" id="CHEBI:58830"/>
        <dbReference type="EC" id="2.5.1.78"/>
    </reaction>
</comment>
<protein>
    <recommendedName>
        <fullName evidence="3 7">6,7-dimethyl-8-ribityllumazine synthase</fullName>
        <shortName evidence="7">DMRL synthase</shortName>
        <ecNumber evidence="3 7">2.5.1.78</ecNumber>
    </recommendedName>
</protein>
<comment type="function">
    <text evidence="7">Catalyzes the formation of 6,7-dimethyl-8-ribityllumazine by condensation of 5-amino-6-(D-ribitylamino)uracil with 3,4-dihydroxy-2-butanone 4-phosphate. This is the penultimate step in the biosynthesis of riboflavin.</text>
</comment>
<evidence type="ECO:0000256" key="5">
    <source>
        <dbReference type="ARBA" id="ARBA00022679"/>
    </source>
</evidence>
<evidence type="ECO:0000256" key="6">
    <source>
        <dbReference type="ARBA" id="ARBA00048785"/>
    </source>
</evidence>
<evidence type="ECO:0000256" key="1">
    <source>
        <dbReference type="ARBA" id="ARBA00004917"/>
    </source>
</evidence>
<keyword evidence="4 7" id="KW-0686">Riboflavin biosynthesis</keyword>
<dbReference type="Gene3D" id="3.40.50.960">
    <property type="entry name" value="Lumazine/riboflavin synthase"/>
    <property type="match status" value="1"/>
</dbReference>
<dbReference type="GO" id="GO:0009349">
    <property type="term" value="C:riboflavin synthase complex"/>
    <property type="evidence" value="ECO:0007669"/>
    <property type="project" value="UniProtKB-UniRule"/>
</dbReference>
<proteinExistence type="inferred from homology"/>
<dbReference type="PANTHER" id="PTHR21058">
    <property type="entry name" value="6,7-DIMETHYL-8-RIBITYLLUMAZINE SYNTHASE DMRL SYNTHASE LUMAZINE SYNTHASE"/>
    <property type="match status" value="1"/>
</dbReference>
<keyword evidence="9" id="KW-1185">Reference proteome</keyword>
<dbReference type="InterPro" id="IPR002180">
    <property type="entry name" value="LS/RS"/>
</dbReference>
<evidence type="ECO:0000313" key="9">
    <source>
        <dbReference type="Proteomes" id="UP001419268"/>
    </source>
</evidence>
<organism evidence="8 9">
    <name type="scientific">Stephania cephalantha</name>
    <dbReference type="NCBI Taxonomy" id="152367"/>
    <lineage>
        <taxon>Eukaryota</taxon>
        <taxon>Viridiplantae</taxon>
        <taxon>Streptophyta</taxon>
        <taxon>Embryophyta</taxon>
        <taxon>Tracheophyta</taxon>
        <taxon>Spermatophyta</taxon>
        <taxon>Magnoliopsida</taxon>
        <taxon>Ranunculales</taxon>
        <taxon>Menispermaceae</taxon>
        <taxon>Menispermoideae</taxon>
        <taxon>Cissampelideae</taxon>
        <taxon>Stephania</taxon>
    </lineage>
</organism>
<dbReference type="EMBL" id="JBBNAG010000009">
    <property type="protein sequence ID" value="KAK9106136.1"/>
    <property type="molecule type" value="Genomic_DNA"/>
</dbReference>
<gene>
    <name evidence="8" type="ORF">Scep_022980</name>
</gene>
<comment type="pathway">
    <text evidence="1 7">Cofactor biosynthesis; riboflavin biosynthesis; riboflavin from 2-hydroxy-3-oxobutyl phosphate and 5-amino-6-(D-ribitylamino)uracil: step 1/2.</text>
</comment>
<name>A0AAP0F7F7_9MAGN</name>
<evidence type="ECO:0000313" key="8">
    <source>
        <dbReference type="EMBL" id="KAK9106136.1"/>
    </source>
</evidence>
<dbReference type="AlphaFoldDB" id="A0AAP0F7F7"/>
<dbReference type="Pfam" id="PF00885">
    <property type="entry name" value="DMRL_synthase"/>
    <property type="match status" value="1"/>
</dbReference>
<comment type="caution">
    <text evidence="8">The sequence shown here is derived from an EMBL/GenBank/DDBJ whole genome shotgun (WGS) entry which is preliminary data.</text>
</comment>
<dbReference type="GO" id="GO:0009231">
    <property type="term" value="P:riboflavin biosynthetic process"/>
    <property type="evidence" value="ECO:0007669"/>
    <property type="project" value="UniProtKB-KW"/>
</dbReference>
<dbReference type="InterPro" id="IPR036467">
    <property type="entry name" value="LS/RS_sf"/>
</dbReference>
<dbReference type="SUPFAM" id="SSF52121">
    <property type="entry name" value="Lumazine synthase"/>
    <property type="match status" value="1"/>
</dbReference>
<dbReference type="GO" id="GO:0000906">
    <property type="term" value="F:6,7-dimethyl-8-ribityllumazine synthase activity"/>
    <property type="evidence" value="ECO:0007669"/>
    <property type="project" value="UniProtKB-EC"/>
</dbReference>
<dbReference type="PANTHER" id="PTHR21058:SF0">
    <property type="entry name" value="6,7-DIMETHYL-8-RIBITYLLUMAZINE SYNTHASE"/>
    <property type="match status" value="1"/>
</dbReference>
<dbReference type="InterPro" id="IPR034964">
    <property type="entry name" value="LS"/>
</dbReference>
<dbReference type="EC" id="2.5.1.78" evidence="3 7"/>
<sequence length="144" mass="15640">MATSKSLLLQNQQLIRATPCRPLAERLSVQTSSFSGLLRIGDGMLSVGKEKKSRAAFALASAVRHLEGSVTKTEGLHFAIVVARFNEVVTRLLLQGALETFKKYSVREADIDVVWVPGSFEIPVAAERLGRLAKYQAIVCIGAV</sequence>
<comment type="similarity">
    <text evidence="2 7">Belongs to the DMRL synthase family.</text>
</comment>
<evidence type="ECO:0000256" key="3">
    <source>
        <dbReference type="ARBA" id="ARBA00012664"/>
    </source>
</evidence>